<dbReference type="Pfam" id="PF00356">
    <property type="entry name" value="LacI"/>
    <property type="match status" value="1"/>
</dbReference>
<gene>
    <name evidence="5" type="ORF">DQ384_22520</name>
</gene>
<dbReference type="SUPFAM" id="SSF47413">
    <property type="entry name" value="lambda repressor-like DNA-binding domains"/>
    <property type="match status" value="1"/>
</dbReference>
<evidence type="ECO:0000313" key="6">
    <source>
        <dbReference type="Proteomes" id="UP000253094"/>
    </source>
</evidence>
<keyword evidence="6" id="KW-1185">Reference proteome</keyword>
<protein>
    <submittedName>
        <fullName evidence="5">LacI family transcriptional regulator</fullName>
    </submittedName>
</protein>
<dbReference type="RefSeq" id="WP_114030861.1">
    <property type="nucleotide sequence ID" value="NZ_QOIL01000012.1"/>
</dbReference>
<evidence type="ECO:0000256" key="2">
    <source>
        <dbReference type="ARBA" id="ARBA00023125"/>
    </source>
</evidence>
<feature type="domain" description="HTH lacI-type" evidence="4">
    <location>
        <begin position="2"/>
        <end position="55"/>
    </location>
</feature>
<dbReference type="OrthoDB" id="3595338at2"/>
<dbReference type="AlphaFoldDB" id="A0A367FGU9"/>
<dbReference type="Gene3D" id="1.10.260.40">
    <property type="entry name" value="lambda repressor-like DNA-binding domains"/>
    <property type="match status" value="1"/>
</dbReference>
<dbReference type="InterPro" id="IPR010982">
    <property type="entry name" value="Lambda_DNA-bd_dom_sf"/>
</dbReference>
<dbReference type="GO" id="GO:0003700">
    <property type="term" value="F:DNA-binding transcription factor activity"/>
    <property type="evidence" value="ECO:0007669"/>
    <property type="project" value="TreeGrafter"/>
</dbReference>
<reference evidence="5 6" key="1">
    <citation type="submission" date="2018-06" db="EMBL/GenBank/DDBJ databases">
        <title>Sphaerisporangium craniellae sp. nov., isolated from a marine sponge in the South China Sea.</title>
        <authorList>
            <person name="Li L."/>
        </authorList>
    </citation>
    <scope>NUCLEOTIDE SEQUENCE [LARGE SCALE GENOMIC DNA]</scope>
    <source>
        <strain evidence="5 6">CCTCC AA 208026</strain>
    </source>
</reference>
<dbReference type="CDD" id="cd01392">
    <property type="entry name" value="HTH_LacI"/>
    <property type="match status" value="1"/>
</dbReference>
<dbReference type="Gene3D" id="3.40.50.2300">
    <property type="match status" value="2"/>
</dbReference>
<dbReference type="SUPFAM" id="SSF53822">
    <property type="entry name" value="Periplasmic binding protein-like I"/>
    <property type="match status" value="1"/>
</dbReference>
<sequence>MATIYEVAALAGVSPATVSRVFNGLAVSEEKQRLVRDAAARLAFTPNKTARRLRKRSSEIIALLIPDIENPFYTALARGVEDRAQESGFSVVLCNTDDDPGKELRYLQIAASEQMAGVILSPASDEVDLGAIVSLGRPVVAVDRTTPYPVDAVKIDNRSAGIAATKALFDAGYRRVACIAGPAGIEATEDRVHGWRQVVASRMREGYLRHANFRVDGGHAAMTHLLALDTPPDAVVTTNNLMAVGALQALVEAGISPETFGVAAVGELPFMALAPASVVQVRLPARHLGTTAATMLLERIAGDAQPLRTVVLRAEVAPPASPREEWARKESAL</sequence>
<keyword evidence="2" id="KW-0238">DNA-binding</keyword>
<dbReference type="CDD" id="cd06267">
    <property type="entry name" value="PBP1_LacI_sugar_binding-like"/>
    <property type="match status" value="1"/>
</dbReference>
<evidence type="ECO:0000256" key="1">
    <source>
        <dbReference type="ARBA" id="ARBA00023015"/>
    </source>
</evidence>
<dbReference type="InterPro" id="IPR001761">
    <property type="entry name" value="Peripla_BP/Lac1_sug-bd_dom"/>
</dbReference>
<organism evidence="5 6">
    <name type="scientific">Sphaerisporangium album</name>
    <dbReference type="NCBI Taxonomy" id="509200"/>
    <lineage>
        <taxon>Bacteria</taxon>
        <taxon>Bacillati</taxon>
        <taxon>Actinomycetota</taxon>
        <taxon>Actinomycetes</taxon>
        <taxon>Streptosporangiales</taxon>
        <taxon>Streptosporangiaceae</taxon>
        <taxon>Sphaerisporangium</taxon>
    </lineage>
</organism>
<dbReference type="GO" id="GO:0000976">
    <property type="term" value="F:transcription cis-regulatory region binding"/>
    <property type="evidence" value="ECO:0007669"/>
    <property type="project" value="TreeGrafter"/>
</dbReference>
<dbReference type="InterPro" id="IPR028082">
    <property type="entry name" value="Peripla_BP_I"/>
</dbReference>
<keyword evidence="1" id="KW-0805">Transcription regulation</keyword>
<evidence type="ECO:0000256" key="3">
    <source>
        <dbReference type="ARBA" id="ARBA00023163"/>
    </source>
</evidence>
<accession>A0A367FGU9</accession>
<dbReference type="Pfam" id="PF00532">
    <property type="entry name" value="Peripla_BP_1"/>
    <property type="match status" value="1"/>
</dbReference>
<dbReference type="EMBL" id="QOIL01000012">
    <property type="protein sequence ID" value="RCG29139.1"/>
    <property type="molecule type" value="Genomic_DNA"/>
</dbReference>
<evidence type="ECO:0000259" key="4">
    <source>
        <dbReference type="PROSITE" id="PS50932"/>
    </source>
</evidence>
<dbReference type="SMART" id="SM00354">
    <property type="entry name" value="HTH_LACI"/>
    <property type="match status" value="1"/>
</dbReference>
<evidence type="ECO:0000313" key="5">
    <source>
        <dbReference type="EMBL" id="RCG29139.1"/>
    </source>
</evidence>
<dbReference type="PROSITE" id="PS50932">
    <property type="entry name" value="HTH_LACI_2"/>
    <property type="match status" value="1"/>
</dbReference>
<dbReference type="Proteomes" id="UP000253094">
    <property type="component" value="Unassembled WGS sequence"/>
</dbReference>
<dbReference type="PANTHER" id="PTHR30146">
    <property type="entry name" value="LACI-RELATED TRANSCRIPTIONAL REPRESSOR"/>
    <property type="match status" value="1"/>
</dbReference>
<proteinExistence type="predicted"/>
<name>A0A367FGU9_9ACTN</name>
<keyword evidence="3" id="KW-0804">Transcription</keyword>
<dbReference type="PANTHER" id="PTHR30146:SF145">
    <property type="entry name" value="RIBOSE OPERON REPRESSOR"/>
    <property type="match status" value="1"/>
</dbReference>
<comment type="caution">
    <text evidence="5">The sequence shown here is derived from an EMBL/GenBank/DDBJ whole genome shotgun (WGS) entry which is preliminary data.</text>
</comment>
<dbReference type="InterPro" id="IPR000843">
    <property type="entry name" value="HTH_LacI"/>
</dbReference>